<dbReference type="Pfam" id="PF05036">
    <property type="entry name" value="SPOR"/>
    <property type="match status" value="1"/>
</dbReference>
<comment type="caution">
    <text evidence="6">The sequence shown here is derived from an EMBL/GenBank/DDBJ whole genome shotgun (WGS) entry which is preliminary data.</text>
</comment>
<dbReference type="Gene3D" id="3.30.70.1070">
    <property type="entry name" value="Sporulation related repeat"/>
    <property type="match status" value="1"/>
</dbReference>
<evidence type="ECO:0000256" key="3">
    <source>
        <dbReference type="SAM" id="MobiDB-lite"/>
    </source>
</evidence>
<dbReference type="Proteomes" id="UP000245533">
    <property type="component" value="Unassembled WGS sequence"/>
</dbReference>
<evidence type="ECO:0000313" key="7">
    <source>
        <dbReference type="Proteomes" id="UP000245533"/>
    </source>
</evidence>
<dbReference type="AlphaFoldDB" id="A0A316TL37"/>
<evidence type="ECO:0000256" key="2">
    <source>
        <dbReference type="SAM" id="Coils"/>
    </source>
</evidence>
<feature type="coiled-coil region" evidence="2">
    <location>
        <begin position="314"/>
        <end position="341"/>
    </location>
</feature>
<dbReference type="InterPro" id="IPR036680">
    <property type="entry name" value="SPOR-like_sf"/>
</dbReference>
<dbReference type="InterPro" id="IPR007730">
    <property type="entry name" value="SPOR-like_dom"/>
</dbReference>
<feature type="region of interest" description="Disordered" evidence="3">
    <location>
        <begin position="229"/>
        <end position="260"/>
    </location>
</feature>
<dbReference type="Gene3D" id="2.40.160.20">
    <property type="match status" value="1"/>
</dbReference>
<dbReference type="Pfam" id="PF13505">
    <property type="entry name" value="OMP_b-brl"/>
    <property type="match status" value="1"/>
</dbReference>
<evidence type="ECO:0000256" key="4">
    <source>
        <dbReference type="SAM" id="SignalP"/>
    </source>
</evidence>
<keyword evidence="7" id="KW-1185">Reference proteome</keyword>
<name>A0A316TL37_9BACT</name>
<sequence length="441" mass="47984">MFIMCKKIQPSLFLITVSLLFSYLLMGVTHSANAQMTESPVRNFSIKLNGGYTFASSGGGTLGPLMGQFDVESNQKSVYGAAIQYAFNPAWSFEAAFNTGSFENQFVDDPAFTTDYLYATFRGVSHLNGLLDLNWAGSRYVNPYFAIGMGLMRSRLSADGLDSEDMSLVLSSSAGALFYLFNGADLFVQYDYNLAGSNLLDGFSGSASSDKFAAVKVGLRFNFGRKGTKLASWSGAPSSRASRSSMLPLPASVATPSPETGIADVNEKAESEMESSSSEPADMAWLTEFGTFMESPAARHPEFVLKSLEFARSMKEARLQAKAMAAEQARLEQERQRLAAAAISPAPAKTKIRRAASPPDGTYIQIGSFPNDTVAEEKWHEVVATLEGVIVNPSNSVFIHEYKQFRRVLIGPFGNASQARTLLSGIQSDYVDAFVIKFPRY</sequence>
<feature type="chain" id="PRO_5016333563" description="SPOR domain-containing protein" evidence="4">
    <location>
        <begin position="35"/>
        <end position="441"/>
    </location>
</feature>
<feature type="compositionally biased region" description="Low complexity" evidence="3">
    <location>
        <begin position="231"/>
        <end position="245"/>
    </location>
</feature>
<keyword evidence="1 4" id="KW-0732">Signal</keyword>
<dbReference type="InterPro" id="IPR027385">
    <property type="entry name" value="Beta-barrel_OMP"/>
</dbReference>
<reference evidence="6 7" key="1">
    <citation type="submission" date="2018-05" db="EMBL/GenBank/DDBJ databases">
        <title>Rhodohalobacter halophilus gen. nov., sp. nov., a moderately halophilic member of the family Balneolaceae.</title>
        <authorList>
            <person name="Liu Z.-W."/>
        </authorList>
    </citation>
    <scope>NUCLEOTIDE SEQUENCE [LARGE SCALE GENOMIC DNA]</scope>
    <source>
        <strain evidence="6 7">8A47</strain>
    </source>
</reference>
<evidence type="ECO:0000313" key="6">
    <source>
        <dbReference type="EMBL" id="PWN05080.1"/>
    </source>
</evidence>
<dbReference type="SUPFAM" id="SSF110997">
    <property type="entry name" value="Sporulation related repeat"/>
    <property type="match status" value="1"/>
</dbReference>
<proteinExistence type="predicted"/>
<evidence type="ECO:0000256" key="1">
    <source>
        <dbReference type="ARBA" id="ARBA00022729"/>
    </source>
</evidence>
<feature type="signal peptide" evidence="4">
    <location>
        <begin position="1"/>
        <end position="34"/>
    </location>
</feature>
<gene>
    <name evidence="6" type="ORF">DDZ15_16105</name>
</gene>
<keyword evidence="2" id="KW-0175">Coiled coil</keyword>
<organism evidence="6 7">
    <name type="scientific">Rhodohalobacter mucosus</name>
    <dbReference type="NCBI Taxonomy" id="2079485"/>
    <lineage>
        <taxon>Bacteria</taxon>
        <taxon>Pseudomonadati</taxon>
        <taxon>Balneolota</taxon>
        <taxon>Balneolia</taxon>
        <taxon>Balneolales</taxon>
        <taxon>Balneolaceae</taxon>
        <taxon>Rhodohalobacter</taxon>
    </lineage>
</organism>
<evidence type="ECO:0000259" key="5">
    <source>
        <dbReference type="PROSITE" id="PS51724"/>
    </source>
</evidence>
<dbReference type="InterPro" id="IPR011250">
    <property type="entry name" value="OMP/PagP_B-barrel"/>
</dbReference>
<dbReference type="GO" id="GO:0042834">
    <property type="term" value="F:peptidoglycan binding"/>
    <property type="evidence" value="ECO:0007669"/>
    <property type="project" value="InterPro"/>
</dbReference>
<accession>A0A316TL37</accession>
<dbReference type="EMBL" id="QGGB01000012">
    <property type="protein sequence ID" value="PWN05080.1"/>
    <property type="molecule type" value="Genomic_DNA"/>
</dbReference>
<dbReference type="SUPFAM" id="SSF56925">
    <property type="entry name" value="OMPA-like"/>
    <property type="match status" value="1"/>
</dbReference>
<feature type="domain" description="SPOR" evidence="5">
    <location>
        <begin position="356"/>
        <end position="441"/>
    </location>
</feature>
<protein>
    <recommendedName>
        <fullName evidence="5">SPOR domain-containing protein</fullName>
    </recommendedName>
</protein>
<dbReference type="PROSITE" id="PS51724">
    <property type="entry name" value="SPOR"/>
    <property type="match status" value="1"/>
</dbReference>